<dbReference type="InterPro" id="IPR036849">
    <property type="entry name" value="Enolase-like_C_sf"/>
</dbReference>
<dbReference type="InterPro" id="IPR029065">
    <property type="entry name" value="Enolase_C-like"/>
</dbReference>
<dbReference type="RefSeq" id="WP_020516026.1">
    <property type="nucleotide sequence ID" value="NZ_JBIAZU010000010.1"/>
</dbReference>
<proteinExistence type="predicted"/>
<gene>
    <name evidence="6" type="ORF">ACFY35_47010</name>
</gene>
<sequence length="384" mass="41087">MKVTGYRSVTTEHDWGRLTGDANGVMSGPRTEVHVLILETDAGIDGVGVGPHGDIDRVFDAVEGQDPRGVSVLYDRMLARAFKTGHAGATFGAIGAIDTALWDLKAKAAGEPLWRTLGALDRFVPGYASGLDIALDDEGLARLYEEFADRGFSAGKLKGGRSLGDDLRRLKIMRGALGRNSANPALMLDANESWNRSQAVRYLTALEREVDLTWIEEPVRRWDAAGLASVRRGVRAAVATGENLTGLEQYRPLLDADAVDIVQVGNVWGITHFLRVAAVAHGHDLPVSPVAYHTNPVAHAAAAVPNHLAFEVQGLHSPIGLRVDQEYDDGGIVLGNEPGIGIQVDEDVIGPARAAGRRPEDAGPHVRPGRAGLRLVPDSSRDLL</sequence>
<dbReference type="InterPro" id="IPR013342">
    <property type="entry name" value="Mandelate_racemase_C"/>
</dbReference>
<dbReference type="EMBL" id="JBIAZU010000010">
    <property type="protein sequence ID" value="MFF5297031.1"/>
    <property type="molecule type" value="Genomic_DNA"/>
</dbReference>
<evidence type="ECO:0000259" key="5">
    <source>
        <dbReference type="SMART" id="SM00922"/>
    </source>
</evidence>
<dbReference type="SFLD" id="SFLDS00001">
    <property type="entry name" value="Enolase"/>
    <property type="match status" value="1"/>
</dbReference>
<feature type="region of interest" description="Disordered" evidence="4">
    <location>
        <begin position="353"/>
        <end position="384"/>
    </location>
</feature>
<comment type="cofactor">
    <cofactor evidence="1">
        <name>Mg(2+)</name>
        <dbReference type="ChEBI" id="CHEBI:18420"/>
    </cofactor>
</comment>
<dbReference type="InterPro" id="IPR029017">
    <property type="entry name" value="Enolase-like_N"/>
</dbReference>
<dbReference type="PANTHER" id="PTHR13794">
    <property type="entry name" value="ENOLASE SUPERFAMILY, MANDELATE RACEMASE"/>
    <property type="match status" value="1"/>
</dbReference>
<dbReference type="InterPro" id="IPR046945">
    <property type="entry name" value="RHMD-like"/>
</dbReference>
<dbReference type="SMART" id="SM00922">
    <property type="entry name" value="MR_MLE"/>
    <property type="match status" value="1"/>
</dbReference>
<dbReference type="Proteomes" id="UP001602245">
    <property type="component" value="Unassembled WGS sequence"/>
</dbReference>
<comment type="caution">
    <text evidence="6">The sequence shown here is derived from an EMBL/GenBank/DDBJ whole genome shotgun (WGS) entry which is preliminary data.</text>
</comment>
<reference evidence="6 7" key="1">
    <citation type="submission" date="2024-10" db="EMBL/GenBank/DDBJ databases">
        <title>The Natural Products Discovery Center: Release of the First 8490 Sequenced Strains for Exploring Actinobacteria Biosynthetic Diversity.</title>
        <authorList>
            <person name="Kalkreuter E."/>
            <person name="Kautsar S.A."/>
            <person name="Yang D."/>
            <person name="Bader C.D."/>
            <person name="Teijaro C.N."/>
            <person name="Fluegel L."/>
            <person name="Davis C.M."/>
            <person name="Simpson J.R."/>
            <person name="Lauterbach L."/>
            <person name="Steele A.D."/>
            <person name="Gui C."/>
            <person name="Meng S."/>
            <person name="Li G."/>
            <person name="Viehrig K."/>
            <person name="Ye F."/>
            <person name="Su P."/>
            <person name="Kiefer A.F."/>
            <person name="Nichols A."/>
            <person name="Cepeda A.J."/>
            <person name="Yan W."/>
            <person name="Fan B."/>
            <person name="Jiang Y."/>
            <person name="Adhikari A."/>
            <person name="Zheng C.-J."/>
            <person name="Schuster L."/>
            <person name="Cowan T.M."/>
            <person name="Smanski M.J."/>
            <person name="Chevrette M.G."/>
            <person name="De Carvalho L.P.S."/>
            <person name="Shen B."/>
        </authorList>
    </citation>
    <scope>NUCLEOTIDE SEQUENCE [LARGE SCALE GENOMIC DNA]</scope>
    <source>
        <strain evidence="6 7">NPDC000087</strain>
    </source>
</reference>
<keyword evidence="3" id="KW-0460">Magnesium</keyword>
<evidence type="ECO:0000256" key="4">
    <source>
        <dbReference type="SAM" id="MobiDB-lite"/>
    </source>
</evidence>
<dbReference type="SUPFAM" id="SSF54826">
    <property type="entry name" value="Enolase N-terminal domain-like"/>
    <property type="match status" value="1"/>
</dbReference>
<dbReference type="CDD" id="cd03316">
    <property type="entry name" value="MR_like"/>
    <property type="match status" value="1"/>
</dbReference>
<dbReference type="Gene3D" id="3.20.20.120">
    <property type="entry name" value="Enolase-like C-terminal domain"/>
    <property type="match status" value="1"/>
</dbReference>
<feature type="domain" description="Mandelate racemase/muconate lactonizing enzyme C-terminal" evidence="5">
    <location>
        <begin position="137"/>
        <end position="237"/>
    </location>
</feature>
<evidence type="ECO:0000313" key="7">
    <source>
        <dbReference type="Proteomes" id="UP001602245"/>
    </source>
</evidence>
<evidence type="ECO:0000256" key="2">
    <source>
        <dbReference type="ARBA" id="ARBA00022723"/>
    </source>
</evidence>
<keyword evidence="2" id="KW-0479">Metal-binding</keyword>
<dbReference type="Pfam" id="PF02746">
    <property type="entry name" value="MR_MLE_N"/>
    <property type="match status" value="1"/>
</dbReference>
<dbReference type="SUPFAM" id="SSF51604">
    <property type="entry name" value="Enolase C-terminal domain-like"/>
    <property type="match status" value="1"/>
</dbReference>
<dbReference type="Gene3D" id="3.30.390.10">
    <property type="entry name" value="Enolase-like, N-terminal domain"/>
    <property type="match status" value="1"/>
</dbReference>
<accession>A0ABW6WXU5</accession>
<protein>
    <submittedName>
        <fullName evidence="6">Mandelate racemase/muconate lactonizing enzyme family protein</fullName>
    </submittedName>
</protein>
<dbReference type="Pfam" id="PF13378">
    <property type="entry name" value="MR_MLE_C"/>
    <property type="match status" value="1"/>
</dbReference>
<evidence type="ECO:0000313" key="6">
    <source>
        <dbReference type="EMBL" id="MFF5297031.1"/>
    </source>
</evidence>
<evidence type="ECO:0000256" key="3">
    <source>
        <dbReference type="ARBA" id="ARBA00022842"/>
    </source>
</evidence>
<evidence type="ECO:0000256" key="1">
    <source>
        <dbReference type="ARBA" id="ARBA00001946"/>
    </source>
</evidence>
<organism evidence="6 7">
    <name type="scientific">Paractinoplanes globisporus</name>
    <dbReference type="NCBI Taxonomy" id="113565"/>
    <lineage>
        <taxon>Bacteria</taxon>
        <taxon>Bacillati</taxon>
        <taxon>Actinomycetota</taxon>
        <taxon>Actinomycetes</taxon>
        <taxon>Micromonosporales</taxon>
        <taxon>Micromonosporaceae</taxon>
        <taxon>Paractinoplanes</taxon>
    </lineage>
</organism>
<dbReference type="PANTHER" id="PTHR13794:SF58">
    <property type="entry name" value="MITOCHONDRIAL ENOLASE SUPERFAMILY MEMBER 1"/>
    <property type="match status" value="1"/>
</dbReference>
<keyword evidence="7" id="KW-1185">Reference proteome</keyword>
<name>A0ABW6WXU5_9ACTN</name>
<dbReference type="InterPro" id="IPR013341">
    <property type="entry name" value="Mandelate_racemase_N_dom"/>
</dbReference>